<evidence type="ECO:0000313" key="1">
    <source>
        <dbReference type="EMBL" id="CAF1341713.1"/>
    </source>
</evidence>
<gene>
    <name evidence="4" type="ORF">FNK824_LOCUS28199</name>
    <name evidence="3" type="ORF">OTI717_LOCUS21639</name>
    <name evidence="1" type="ORF">RFH988_LOCUS31817</name>
    <name evidence="2" type="ORF">SEV965_LOCUS32596</name>
</gene>
<dbReference type="EMBL" id="CAJOAX010003541">
    <property type="protein sequence ID" value="CAF3859910.1"/>
    <property type="molecule type" value="Genomic_DNA"/>
</dbReference>
<sequence>MNKLTTTTKYWECTLNEYSETIWLILYLFYFRLKRRKIDEINKVKKQNDDDIEEIESTVHETTTTNNSEANETYTTKRLSLLLEEMLKKKTRSIFKSNSNHNFTIEFFS</sequence>
<dbReference type="EMBL" id="CAJOBE010007625">
    <property type="protein sequence ID" value="CAF4041470.1"/>
    <property type="molecule type" value="Genomic_DNA"/>
</dbReference>
<dbReference type="Proteomes" id="UP000663874">
    <property type="component" value="Unassembled WGS sequence"/>
</dbReference>
<evidence type="ECO:0000313" key="2">
    <source>
        <dbReference type="EMBL" id="CAF1427897.1"/>
    </source>
</evidence>
<dbReference type="EMBL" id="CAJNOU010004127">
    <property type="protein sequence ID" value="CAF1427897.1"/>
    <property type="molecule type" value="Genomic_DNA"/>
</dbReference>
<dbReference type="AlphaFoldDB" id="A0A815GPU2"/>
<reference evidence="1" key="1">
    <citation type="submission" date="2021-02" db="EMBL/GenBank/DDBJ databases">
        <authorList>
            <person name="Nowell W R."/>
        </authorList>
    </citation>
    <scope>NUCLEOTIDE SEQUENCE</scope>
</reference>
<evidence type="ECO:0000313" key="3">
    <source>
        <dbReference type="EMBL" id="CAF3859910.1"/>
    </source>
</evidence>
<dbReference type="Proteomes" id="UP000663882">
    <property type="component" value="Unassembled WGS sequence"/>
</dbReference>
<accession>A0A815GPU2</accession>
<dbReference type="Proteomes" id="UP000663823">
    <property type="component" value="Unassembled WGS sequence"/>
</dbReference>
<proteinExistence type="predicted"/>
<protein>
    <submittedName>
        <fullName evidence="1">Uncharacterized protein</fullName>
    </submittedName>
</protein>
<comment type="caution">
    <text evidence="1">The sequence shown here is derived from an EMBL/GenBank/DDBJ whole genome shotgun (WGS) entry which is preliminary data.</text>
</comment>
<dbReference type="Proteomes" id="UP000663889">
    <property type="component" value="Unassembled WGS sequence"/>
</dbReference>
<name>A0A815GPU2_9BILA</name>
<evidence type="ECO:0000313" key="5">
    <source>
        <dbReference type="Proteomes" id="UP000663882"/>
    </source>
</evidence>
<evidence type="ECO:0000313" key="4">
    <source>
        <dbReference type="EMBL" id="CAF4041470.1"/>
    </source>
</evidence>
<organism evidence="1 5">
    <name type="scientific">Rotaria sordida</name>
    <dbReference type="NCBI Taxonomy" id="392033"/>
    <lineage>
        <taxon>Eukaryota</taxon>
        <taxon>Metazoa</taxon>
        <taxon>Spiralia</taxon>
        <taxon>Gnathifera</taxon>
        <taxon>Rotifera</taxon>
        <taxon>Eurotatoria</taxon>
        <taxon>Bdelloidea</taxon>
        <taxon>Philodinida</taxon>
        <taxon>Philodinidae</taxon>
        <taxon>Rotaria</taxon>
    </lineage>
</organism>
<dbReference type="EMBL" id="CAJNOO010003527">
    <property type="protein sequence ID" value="CAF1341713.1"/>
    <property type="molecule type" value="Genomic_DNA"/>
</dbReference>